<sequence length="1607" mass="185180">MNKIFITVCVLAIANAIRVPTKWPDGRMQQKKYLTPINHAKYHHRIPTHLTKYDLRQHKSKFKRNGPLGRKLAYRKTPFTPSPVPGNVWFPIAPYSIKTNLGYMQPKPNVTFNLRQYPKDFYTRASSEYVTSRSSPLYKNYRDDKTYEREDDRDEIISENPPKIQEAPEDFTSDHEVPLDIPTAPIYPGEGEWAKPGRKHKPFVVKHKFTDLKESSEENPDGYEIFEQGKKLFDKKRSQYENSPARLPKEEIYSQNTRKPEDDEETSEEHEEATGFIPMTLYAQVRRSENEEHLPSNSEDSHDGRLKEVIRDSKIQTVYTEEGYEDSAYDHAGHEKEAEEAQGYKEYNEEEQKNKKPHKRLKTKYAKDQEDNESRKVFQTTNVPEKPKKYPMKNKNKFSKTKATKTMKLKEKLDGTQMEITSGVKVMMNPDSSNKTEEIIEILPETVKYTESSTPNVETEFNLAKLGNLTASNFTESPTNEAVETHGRKKRFTNDFPEINVEKDFTKDIVKNIIPEYKKQGEGNKYPYYDKKFIHEDSPMKYAENLANIPKKTEGRMAIYDNANGVECPEVDEDIESIAKQVKNIEQTVNDGEKIEESEEDKSPRLGKLGQRIDCFKRKYFGDNPLDSPFFKEKTIAPVPPLFKIFEEKSAGFQSHNSNLKPISKRSGATGDSRFKKYHSKFSIQNIKNNIREDPAIATNEKIRNLLTNSENEEIESKSVMPEEVGSRNVVSDVEVINVDDFRSINHITTEAVPALLTTPDYAANITPKHIYDQIELLEFLPDHTTEVSRVTKKYERQGKIIKEATINSPIPEKLQLKQSKILYYPKRRQQIHRKIPRQTFDMNSYLLYQSGRKKNNVQDSYQPDTKVPQNDQIMPFEQLNVFADVLNNIKNGTNDPLRASSSSYQKPIRINSYHNTIKMKIPSKKVHIRTSEPSKYLNDRNLFYLTSTTTSTTTDHPERGIVRYSTTEKDFYDDEYSDIDEQQIFGQKKISGKKSTTVLPVEEDDQDLNDDSESSGSHVEETSNIPVVEETTEILGLVPPSKWKYRTIFQPVQEISSEPEVSESEAINTYFVVGMKPPSTKQKVFNYKDFQKLAGSKGFSRFQKINHRRGKRSPNRRSYFEVIRGQTPEIVAEKPNDDDDDYVPHRPKNWHWDENLKKIIYDKPRKEEEEDEEVIEVEEERVTPKIVQESTTRRSFKPTTPNGPSYVDFVNILKKNENYVFIPDPTTTKMGITTESSTPPTTKKLEPTKPPEFLSVISKIRQNESYKLIEDKKLKVTTTTTTTEAPEESEEVEDTETALSNIQNSPGRGAVQIGHNLTIFDVNDFLPKLKSYTPRTSIDYSKYKTIQRTTARQQTTVTPEELTEDITTRPLADEGTEITKPSTQGKLEIFELNTTPSSTEAASSTTAKLQRVRGRRPISTTLKYSATTNSKEDVVIVTATKPKRVYPRRRPSHIRTRNTTEKQNEDATESQKVVVRRHNSESERQPKIISLETIIMLDNNRTKADNETQKEPQSSPSNIQSKEISVDDILKNINQLKEINIEEIVPDYTYEEKNTADDLVLEEPIEERQDYYVDDIGVGLDHGTATTNKKLVISKDKGGMYYYTSV</sequence>
<feature type="compositionally biased region" description="Basic residues" evidence="1">
    <location>
        <begin position="355"/>
        <end position="364"/>
    </location>
</feature>
<evidence type="ECO:0000313" key="4">
    <source>
        <dbReference type="Proteomes" id="UP001516400"/>
    </source>
</evidence>
<keyword evidence="2" id="KW-0732">Signal</keyword>
<feature type="compositionally biased region" description="Basic and acidic residues" evidence="1">
    <location>
        <begin position="286"/>
        <end position="314"/>
    </location>
</feature>
<proteinExistence type="predicted"/>
<feature type="region of interest" description="Disordered" evidence="1">
    <location>
        <begin position="1503"/>
        <end position="1524"/>
    </location>
</feature>
<feature type="compositionally biased region" description="Acidic residues" evidence="1">
    <location>
        <begin position="262"/>
        <end position="271"/>
    </location>
</feature>
<accession>A0ABD2N7F3</accession>
<evidence type="ECO:0000313" key="3">
    <source>
        <dbReference type="EMBL" id="KAL3274615.1"/>
    </source>
</evidence>
<evidence type="ECO:0000256" key="2">
    <source>
        <dbReference type="SAM" id="SignalP"/>
    </source>
</evidence>
<keyword evidence="4" id="KW-1185">Reference proteome</keyword>
<name>A0ABD2N7F3_9CUCU</name>
<feature type="compositionally biased region" description="Polar residues" evidence="1">
    <location>
        <begin position="1512"/>
        <end position="1524"/>
    </location>
</feature>
<gene>
    <name evidence="3" type="ORF">HHI36_015996</name>
</gene>
<feature type="compositionally biased region" description="Polar residues" evidence="1">
    <location>
        <begin position="1015"/>
        <end position="1024"/>
    </location>
</feature>
<feature type="compositionally biased region" description="Basic and acidic residues" evidence="1">
    <location>
        <begin position="365"/>
        <end position="376"/>
    </location>
</feature>
<feature type="compositionally biased region" description="Basic residues" evidence="1">
    <location>
        <begin position="1446"/>
        <end position="1457"/>
    </location>
</feature>
<organism evidence="3 4">
    <name type="scientific">Cryptolaemus montrouzieri</name>
    <dbReference type="NCBI Taxonomy" id="559131"/>
    <lineage>
        <taxon>Eukaryota</taxon>
        <taxon>Metazoa</taxon>
        <taxon>Ecdysozoa</taxon>
        <taxon>Arthropoda</taxon>
        <taxon>Hexapoda</taxon>
        <taxon>Insecta</taxon>
        <taxon>Pterygota</taxon>
        <taxon>Neoptera</taxon>
        <taxon>Endopterygota</taxon>
        <taxon>Coleoptera</taxon>
        <taxon>Polyphaga</taxon>
        <taxon>Cucujiformia</taxon>
        <taxon>Coccinelloidea</taxon>
        <taxon>Coccinellidae</taxon>
        <taxon>Scymninae</taxon>
        <taxon>Scymnini</taxon>
        <taxon>Cryptolaemus</taxon>
    </lineage>
</organism>
<feature type="signal peptide" evidence="2">
    <location>
        <begin position="1"/>
        <end position="16"/>
    </location>
</feature>
<feature type="region of interest" description="Disordered" evidence="1">
    <location>
        <begin position="1446"/>
        <end position="1485"/>
    </location>
</feature>
<reference evidence="3 4" key="1">
    <citation type="journal article" date="2021" name="BMC Biol.">
        <title>Horizontally acquired antibacterial genes associated with adaptive radiation of ladybird beetles.</title>
        <authorList>
            <person name="Li H.S."/>
            <person name="Tang X.F."/>
            <person name="Huang Y.H."/>
            <person name="Xu Z.Y."/>
            <person name="Chen M.L."/>
            <person name="Du X.Y."/>
            <person name="Qiu B.Y."/>
            <person name="Chen P.T."/>
            <person name="Zhang W."/>
            <person name="Slipinski A."/>
            <person name="Escalona H.E."/>
            <person name="Waterhouse R.M."/>
            <person name="Zwick A."/>
            <person name="Pang H."/>
        </authorList>
    </citation>
    <scope>NUCLEOTIDE SEQUENCE [LARGE SCALE GENOMIC DNA]</scope>
    <source>
        <strain evidence="3">SYSU2018</strain>
    </source>
</reference>
<feature type="chain" id="PRO_5044840583" evidence="2">
    <location>
        <begin position="17"/>
        <end position="1607"/>
    </location>
</feature>
<dbReference type="EMBL" id="JABFTP020000062">
    <property type="protein sequence ID" value="KAL3274615.1"/>
    <property type="molecule type" value="Genomic_DNA"/>
</dbReference>
<protein>
    <submittedName>
        <fullName evidence="3">Uncharacterized protein</fullName>
    </submittedName>
</protein>
<feature type="region of interest" description="Disordered" evidence="1">
    <location>
        <begin position="142"/>
        <end position="178"/>
    </location>
</feature>
<feature type="compositionally biased region" description="Acidic residues" evidence="1">
    <location>
        <begin position="1002"/>
        <end position="1014"/>
    </location>
</feature>
<feature type="compositionally biased region" description="Basic residues" evidence="1">
    <location>
        <begin position="389"/>
        <end position="404"/>
    </location>
</feature>
<dbReference type="Proteomes" id="UP001516400">
    <property type="component" value="Unassembled WGS sequence"/>
</dbReference>
<feature type="compositionally biased region" description="Low complexity" evidence="1">
    <location>
        <begin position="1234"/>
        <end position="1243"/>
    </location>
</feature>
<feature type="region of interest" description="Disordered" evidence="1">
    <location>
        <begin position="1231"/>
        <end position="1250"/>
    </location>
</feature>
<feature type="region of interest" description="Disordered" evidence="1">
    <location>
        <begin position="239"/>
        <end position="404"/>
    </location>
</feature>
<comment type="caution">
    <text evidence="3">The sequence shown here is derived from an EMBL/GenBank/DDBJ whole genome shotgun (WGS) entry which is preliminary data.</text>
</comment>
<feature type="compositionally biased region" description="Basic and acidic residues" evidence="1">
    <location>
        <begin position="328"/>
        <end position="354"/>
    </location>
</feature>
<evidence type="ECO:0000256" key="1">
    <source>
        <dbReference type="SAM" id="MobiDB-lite"/>
    </source>
</evidence>
<feature type="region of interest" description="Disordered" evidence="1">
    <location>
        <begin position="997"/>
        <end position="1024"/>
    </location>
</feature>